<dbReference type="GO" id="GO:0004519">
    <property type="term" value="F:endonuclease activity"/>
    <property type="evidence" value="ECO:0007669"/>
    <property type="project" value="UniProtKB-KW"/>
</dbReference>
<keyword evidence="2" id="KW-0378">Hydrolase</keyword>
<proteinExistence type="predicted"/>
<feature type="domain" description="Transposase Helix-turn-helix" evidence="1">
    <location>
        <begin position="34"/>
        <end position="69"/>
    </location>
</feature>
<evidence type="ECO:0000313" key="3">
    <source>
        <dbReference type="Proteomes" id="UP000198318"/>
    </source>
</evidence>
<dbReference type="Pfam" id="PF13613">
    <property type="entry name" value="HTH_Tnp_4"/>
    <property type="match status" value="1"/>
</dbReference>
<dbReference type="Proteomes" id="UP000198318">
    <property type="component" value="Unassembled WGS sequence"/>
</dbReference>
<protein>
    <submittedName>
        <fullName evidence="2">Helix-turn-helix of DDE superfamily endonuclease</fullName>
    </submittedName>
</protein>
<sequence>MLFYRAAVDLSRPTLKYVAGIVRRHRRAIRSRWRLLNPGQQALLALVHLRKGETFVEAAAGFGVSVATA</sequence>
<evidence type="ECO:0000313" key="2">
    <source>
        <dbReference type="EMBL" id="SNT63180.1"/>
    </source>
</evidence>
<keyword evidence="2" id="KW-0255">Endonuclease</keyword>
<name>A0A239P7Z5_9ACTN</name>
<reference evidence="2 3" key="1">
    <citation type="submission" date="2017-06" db="EMBL/GenBank/DDBJ databases">
        <authorList>
            <person name="Kim H.J."/>
            <person name="Triplett B.A."/>
        </authorList>
    </citation>
    <scope>NUCLEOTIDE SEQUENCE [LARGE SCALE GENOMIC DNA]</scope>
    <source>
        <strain evidence="2 3">DSM 44715</strain>
    </source>
</reference>
<dbReference type="InterPro" id="IPR027805">
    <property type="entry name" value="Transposase_HTH_dom"/>
</dbReference>
<keyword evidence="3" id="KW-1185">Reference proteome</keyword>
<dbReference type="AlphaFoldDB" id="A0A239P7Z5"/>
<dbReference type="EMBL" id="FZOR01000094">
    <property type="protein sequence ID" value="SNT63180.1"/>
    <property type="molecule type" value="Genomic_DNA"/>
</dbReference>
<organism evidence="2 3">
    <name type="scientific">Actinomadura meyerae</name>
    <dbReference type="NCBI Taxonomy" id="240840"/>
    <lineage>
        <taxon>Bacteria</taxon>
        <taxon>Bacillati</taxon>
        <taxon>Actinomycetota</taxon>
        <taxon>Actinomycetes</taxon>
        <taxon>Streptosporangiales</taxon>
        <taxon>Thermomonosporaceae</taxon>
        <taxon>Actinomadura</taxon>
    </lineage>
</organism>
<evidence type="ECO:0000259" key="1">
    <source>
        <dbReference type="Pfam" id="PF13613"/>
    </source>
</evidence>
<accession>A0A239P7Z5</accession>
<gene>
    <name evidence="2" type="ORF">SAMN05443665_10945</name>
</gene>
<dbReference type="OrthoDB" id="3471961at2"/>
<keyword evidence="2" id="KW-0540">Nuclease</keyword>